<dbReference type="AlphaFoldDB" id="A0AAV4PEM7"/>
<organism evidence="1 2">
    <name type="scientific">Caerostris extrusa</name>
    <name type="common">Bark spider</name>
    <name type="synonym">Caerostris bankana</name>
    <dbReference type="NCBI Taxonomy" id="172846"/>
    <lineage>
        <taxon>Eukaryota</taxon>
        <taxon>Metazoa</taxon>
        <taxon>Ecdysozoa</taxon>
        <taxon>Arthropoda</taxon>
        <taxon>Chelicerata</taxon>
        <taxon>Arachnida</taxon>
        <taxon>Araneae</taxon>
        <taxon>Araneomorphae</taxon>
        <taxon>Entelegynae</taxon>
        <taxon>Araneoidea</taxon>
        <taxon>Araneidae</taxon>
        <taxon>Caerostris</taxon>
    </lineage>
</organism>
<comment type="caution">
    <text evidence="1">The sequence shown here is derived from an EMBL/GenBank/DDBJ whole genome shotgun (WGS) entry which is preliminary data.</text>
</comment>
<evidence type="ECO:0000313" key="1">
    <source>
        <dbReference type="EMBL" id="GIX94581.1"/>
    </source>
</evidence>
<keyword evidence="2" id="KW-1185">Reference proteome</keyword>
<sequence>MGLRERIPPQKSDPSVLDLLPRKSLPQIKRCQEASPYSWIHNAALDVLPCLAFSSSARLYSFRVVVATTKRRGVVGSRFSLRSREPHLFPVTSCLCNSYFSSYSISPGNAAPGRLPSGLEGGEWDYGNESHRRRVTLPYWIYCLTNPCPRLNDVRKQVPTAGFTMQHWISCLDLLFSSSARLYSFRVVVTTKEEELLVLGDSLTGE</sequence>
<protein>
    <submittedName>
        <fullName evidence="1">Uncharacterized protein</fullName>
    </submittedName>
</protein>
<accession>A0AAV4PEM7</accession>
<dbReference type="EMBL" id="BPLR01004395">
    <property type="protein sequence ID" value="GIX94581.1"/>
    <property type="molecule type" value="Genomic_DNA"/>
</dbReference>
<reference evidence="1 2" key="1">
    <citation type="submission" date="2021-06" db="EMBL/GenBank/DDBJ databases">
        <title>Caerostris extrusa draft genome.</title>
        <authorList>
            <person name="Kono N."/>
            <person name="Arakawa K."/>
        </authorList>
    </citation>
    <scope>NUCLEOTIDE SEQUENCE [LARGE SCALE GENOMIC DNA]</scope>
</reference>
<proteinExistence type="predicted"/>
<gene>
    <name evidence="1" type="ORF">CEXT_95061</name>
</gene>
<dbReference type="Proteomes" id="UP001054945">
    <property type="component" value="Unassembled WGS sequence"/>
</dbReference>
<evidence type="ECO:0000313" key="2">
    <source>
        <dbReference type="Proteomes" id="UP001054945"/>
    </source>
</evidence>
<name>A0AAV4PEM7_CAEEX</name>